<accession>A0A179HBH9</accession>
<dbReference type="Gene3D" id="3.40.50.200">
    <property type="entry name" value="Peptidase S8/S53 domain"/>
    <property type="match status" value="1"/>
</dbReference>
<evidence type="ECO:0000256" key="1">
    <source>
        <dbReference type="ARBA" id="ARBA00011073"/>
    </source>
</evidence>
<protein>
    <submittedName>
        <fullName evidence="7">KP-43 peptidase, serine peptidase, MEROPS family S08A</fullName>
    </submittedName>
</protein>
<dbReference type="PRINTS" id="PR00723">
    <property type="entry name" value="SUBTILISIN"/>
</dbReference>
<dbReference type="InterPro" id="IPR036852">
    <property type="entry name" value="Peptidase_S8/S53_dom_sf"/>
</dbReference>
<dbReference type="GO" id="GO:0006508">
    <property type="term" value="P:proteolysis"/>
    <property type="evidence" value="ECO:0007669"/>
    <property type="project" value="UniProtKB-KW"/>
</dbReference>
<sequence length="656" mass="70059">MATPLTVNGNVLLTASEAPSPDASGTKYIYISSTETISKSRKEDLAAKGVTITEYLGNNTYLCRYVPSDLEPIRQLGVQASVYPRHVKTTTALKEAVQAGEQGDSTPRKYKVDVVLHKGENNVNDVVTQITTKTGLTPDDIDVKHNIIRLDVDADTISKLEEVDAVKTIEKVVPKKFFNNTARNDMGFGAVEPPHTTYTGKDQIVVIADTGFDEGRKEDCHPAFTNRVVDLVSVGRKRSGKTNDYDGHGTHVAGSVLGSHTSVKMGGAIKGTAPEALMVMQSLLDTRGGLDVGANLWDLFQPPYGKEYDEPFNQHKARIATNSWGPGWIGQQIGYDSDANALDAFVWKNQDHVILFAAGNDGMELSATNAHIGSTSGAANCISVGATYSSRTAKGFKYDPDGRPGKPDKVAEFSSRGPTTDGLIKPDVVAPGVPILSACSRDPAITEAARQRGGPTEDELWMFLAGTSMATPLVAGCCAVLREALWAVGVSTSSAALIKALLVNGADDLGLPRSHQGFGRVNIKNSLLSVEGRRSGSGDFVDVGFPSGSTIEEGSDWSHTIPAETLSRPGTLKVTLAYPDRQGANLQNNLTLEVKIKPQSGEATTKRGDEGFEAENNVEKVSWGLSGQEQSATITVKAERIARLESQAFAVVWAVV</sequence>
<dbReference type="Gene3D" id="2.60.120.380">
    <property type="match status" value="1"/>
</dbReference>
<dbReference type="EMBL" id="LSBH01000001">
    <property type="protein sequence ID" value="OAQ87557.1"/>
    <property type="molecule type" value="Genomic_DNA"/>
</dbReference>
<dbReference type="SUPFAM" id="SSF49785">
    <property type="entry name" value="Galactose-binding domain-like"/>
    <property type="match status" value="1"/>
</dbReference>
<evidence type="ECO:0000313" key="8">
    <source>
        <dbReference type="Proteomes" id="UP000078240"/>
    </source>
</evidence>
<dbReference type="InterPro" id="IPR000209">
    <property type="entry name" value="Peptidase_S8/S53_dom"/>
</dbReference>
<dbReference type="PANTHER" id="PTHR43399">
    <property type="entry name" value="SUBTILISIN-RELATED"/>
    <property type="match status" value="1"/>
</dbReference>
<proteinExistence type="inferred from homology"/>
<evidence type="ECO:0000259" key="6">
    <source>
        <dbReference type="Pfam" id="PF00082"/>
    </source>
</evidence>
<dbReference type="InterPro" id="IPR051048">
    <property type="entry name" value="Peptidase_S8/S53_subtilisin"/>
</dbReference>
<dbReference type="Pfam" id="PF00082">
    <property type="entry name" value="Peptidase_S8"/>
    <property type="match status" value="1"/>
</dbReference>
<feature type="active site" description="Charge relay system" evidence="5">
    <location>
        <position position="209"/>
    </location>
</feature>
<dbReference type="PROSITE" id="PS00138">
    <property type="entry name" value="SUBTILASE_SER"/>
    <property type="match status" value="1"/>
</dbReference>
<comment type="caution">
    <text evidence="7">The sequence shown here is derived from an EMBL/GenBank/DDBJ whole genome shotgun (WGS) entry which is preliminary data.</text>
</comment>
<dbReference type="Proteomes" id="UP000078240">
    <property type="component" value="Unassembled WGS sequence"/>
</dbReference>
<evidence type="ECO:0000256" key="5">
    <source>
        <dbReference type="PROSITE-ProRule" id="PRU01240"/>
    </source>
</evidence>
<dbReference type="InterPro" id="IPR022398">
    <property type="entry name" value="Peptidase_S8_His-AS"/>
</dbReference>
<dbReference type="InterPro" id="IPR023828">
    <property type="entry name" value="Peptidase_S8_Ser-AS"/>
</dbReference>
<reference evidence="7 8" key="1">
    <citation type="submission" date="2016-01" db="EMBL/GenBank/DDBJ databases">
        <title>Biosynthesis of antibiotic leucinostatins and their inhibition on Phytophthora in bio-control Purpureocillium lilacinum.</title>
        <authorList>
            <person name="Wang G."/>
            <person name="Liu Z."/>
            <person name="Lin R."/>
            <person name="Li E."/>
            <person name="Mao Z."/>
            <person name="Ling J."/>
            <person name="Yin W."/>
            <person name="Xie B."/>
        </authorList>
    </citation>
    <scope>NUCLEOTIDE SEQUENCE [LARGE SCALE GENOMIC DNA]</scope>
    <source>
        <strain evidence="7">PLBJ-1</strain>
    </source>
</reference>
<feature type="active site" description="Charge relay system" evidence="5">
    <location>
        <position position="248"/>
    </location>
</feature>
<dbReference type="InterPro" id="IPR008979">
    <property type="entry name" value="Galactose-bd-like_sf"/>
</dbReference>
<comment type="similarity">
    <text evidence="1 5">Belongs to the peptidase S8 family.</text>
</comment>
<dbReference type="SUPFAM" id="SSF52743">
    <property type="entry name" value="Subtilisin-like"/>
    <property type="match status" value="1"/>
</dbReference>
<evidence type="ECO:0000256" key="2">
    <source>
        <dbReference type="ARBA" id="ARBA00022670"/>
    </source>
</evidence>
<dbReference type="PROSITE" id="PS51892">
    <property type="entry name" value="SUBTILASE"/>
    <property type="match status" value="1"/>
</dbReference>
<dbReference type="AlphaFoldDB" id="A0A179HBH9"/>
<feature type="domain" description="Peptidase S8/S53" evidence="6">
    <location>
        <begin position="200"/>
        <end position="519"/>
    </location>
</feature>
<dbReference type="InterPro" id="IPR034058">
    <property type="entry name" value="TagA/B/C/D_pept_dom"/>
</dbReference>
<evidence type="ECO:0000256" key="4">
    <source>
        <dbReference type="ARBA" id="ARBA00022825"/>
    </source>
</evidence>
<dbReference type="PANTHER" id="PTHR43399:SF4">
    <property type="entry name" value="CELL WALL-ASSOCIATED PROTEASE"/>
    <property type="match status" value="1"/>
</dbReference>
<organism evidence="7 8">
    <name type="scientific">Purpureocillium lilacinum</name>
    <name type="common">Paecilomyces lilacinus</name>
    <dbReference type="NCBI Taxonomy" id="33203"/>
    <lineage>
        <taxon>Eukaryota</taxon>
        <taxon>Fungi</taxon>
        <taxon>Dikarya</taxon>
        <taxon>Ascomycota</taxon>
        <taxon>Pezizomycotina</taxon>
        <taxon>Sordariomycetes</taxon>
        <taxon>Hypocreomycetidae</taxon>
        <taxon>Hypocreales</taxon>
        <taxon>Ophiocordycipitaceae</taxon>
        <taxon>Purpureocillium</taxon>
    </lineage>
</organism>
<gene>
    <name evidence="7" type="ORF">VFPBJ_01597</name>
</gene>
<dbReference type="GO" id="GO:0004252">
    <property type="term" value="F:serine-type endopeptidase activity"/>
    <property type="evidence" value="ECO:0007669"/>
    <property type="project" value="UniProtKB-UniRule"/>
</dbReference>
<evidence type="ECO:0000256" key="3">
    <source>
        <dbReference type="ARBA" id="ARBA00022801"/>
    </source>
</evidence>
<keyword evidence="3 5" id="KW-0378">Hydrolase</keyword>
<dbReference type="PROSITE" id="PS00137">
    <property type="entry name" value="SUBTILASE_HIS"/>
    <property type="match status" value="1"/>
</dbReference>
<dbReference type="CDD" id="cd04842">
    <property type="entry name" value="Peptidases_S8_Kp43_protease"/>
    <property type="match status" value="1"/>
</dbReference>
<feature type="active site" description="Charge relay system" evidence="5">
    <location>
        <position position="468"/>
    </location>
</feature>
<keyword evidence="4 5" id="KW-0720">Serine protease</keyword>
<keyword evidence="2 5" id="KW-0645">Protease</keyword>
<dbReference type="InterPro" id="IPR015500">
    <property type="entry name" value="Peptidase_S8_subtilisin-rel"/>
</dbReference>
<evidence type="ECO:0000313" key="7">
    <source>
        <dbReference type="EMBL" id="OAQ87557.1"/>
    </source>
</evidence>
<name>A0A179HBH9_PURLI</name>